<feature type="transmembrane region" description="Helical" evidence="7">
    <location>
        <begin position="149"/>
        <end position="171"/>
    </location>
</feature>
<dbReference type="EMBL" id="KZ825477">
    <property type="protein sequence ID" value="PYI34277.1"/>
    <property type="molecule type" value="Genomic_DNA"/>
</dbReference>
<feature type="transmembrane region" description="Helical" evidence="7">
    <location>
        <begin position="116"/>
        <end position="137"/>
    </location>
</feature>
<feature type="transmembrane region" description="Helical" evidence="7">
    <location>
        <begin position="390"/>
        <end position="413"/>
    </location>
</feature>
<evidence type="ECO:0000256" key="5">
    <source>
        <dbReference type="ARBA" id="ARBA00023136"/>
    </source>
</evidence>
<feature type="transmembrane region" description="Helical" evidence="7">
    <location>
        <begin position="91"/>
        <end position="110"/>
    </location>
</feature>
<feature type="transmembrane region" description="Helical" evidence="7">
    <location>
        <begin position="205"/>
        <end position="225"/>
    </location>
</feature>
<evidence type="ECO:0000256" key="6">
    <source>
        <dbReference type="SAM" id="MobiDB-lite"/>
    </source>
</evidence>
<evidence type="ECO:0000256" key="1">
    <source>
        <dbReference type="ARBA" id="ARBA00004141"/>
    </source>
</evidence>
<name>A0A2V5J867_9EURO</name>
<dbReference type="SUPFAM" id="SSF103473">
    <property type="entry name" value="MFS general substrate transporter"/>
    <property type="match status" value="1"/>
</dbReference>
<dbReference type="PANTHER" id="PTHR11654">
    <property type="entry name" value="OLIGOPEPTIDE TRANSPORTER-RELATED"/>
    <property type="match status" value="1"/>
</dbReference>
<dbReference type="AlphaFoldDB" id="A0A2V5J867"/>
<evidence type="ECO:0000313" key="8">
    <source>
        <dbReference type="EMBL" id="PYI34277.1"/>
    </source>
</evidence>
<feature type="transmembrane region" description="Helical" evidence="7">
    <location>
        <begin position="480"/>
        <end position="500"/>
    </location>
</feature>
<organism evidence="8 9">
    <name type="scientific">Aspergillus indologenus CBS 114.80</name>
    <dbReference type="NCBI Taxonomy" id="1450541"/>
    <lineage>
        <taxon>Eukaryota</taxon>
        <taxon>Fungi</taxon>
        <taxon>Dikarya</taxon>
        <taxon>Ascomycota</taxon>
        <taxon>Pezizomycotina</taxon>
        <taxon>Eurotiomycetes</taxon>
        <taxon>Eurotiomycetidae</taxon>
        <taxon>Eurotiales</taxon>
        <taxon>Aspergillaceae</taxon>
        <taxon>Aspergillus</taxon>
        <taxon>Aspergillus subgen. Circumdati</taxon>
    </lineage>
</organism>
<dbReference type="Gene3D" id="1.20.1250.20">
    <property type="entry name" value="MFS general substrate transporter like domains"/>
    <property type="match status" value="1"/>
</dbReference>
<keyword evidence="4 7" id="KW-1133">Transmembrane helix</keyword>
<dbReference type="InterPro" id="IPR036259">
    <property type="entry name" value="MFS_trans_sf"/>
</dbReference>
<dbReference type="GO" id="GO:0016020">
    <property type="term" value="C:membrane"/>
    <property type="evidence" value="ECO:0007669"/>
    <property type="project" value="UniProtKB-SubCell"/>
</dbReference>
<comment type="similarity">
    <text evidence="2">Belongs to the major facilitator superfamily. Proton-dependent oligopeptide transporter (POT/PTR) (TC 2.A.17) family.</text>
</comment>
<keyword evidence="5 7" id="KW-0472">Membrane</keyword>
<dbReference type="GO" id="GO:0022857">
    <property type="term" value="F:transmembrane transporter activity"/>
    <property type="evidence" value="ECO:0007669"/>
    <property type="project" value="InterPro"/>
</dbReference>
<dbReference type="InterPro" id="IPR000109">
    <property type="entry name" value="POT_fam"/>
</dbReference>
<comment type="subcellular location">
    <subcellularLocation>
        <location evidence="1">Membrane</location>
        <topology evidence="1">Multi-pass membrane protein</topology>
    </subcellularLocation>
</comment>
<evidence type="ECO:0000256" key="3">
    <source>
        <dbReference type="ARBA" id="ARBA00022692"/>
    </source>
</evidence>
<proteinExistence type="inferred from homology"/>
<reference evidence="8 9" key="1">
    <citation type="submission" date="2018-02" db="EMBL/GenBank/DDBJ databases">
        <title>The genomes of Aspergillus section Nigri reveals drivers in fungal speciation.</title>
        <authorList>
            <consortium name="DOE Joint Genome Institute"/>
            <person name="Vesth T.C."/>
            <person name="Nybo J."/>
            <person name="Theobald S."/>
            <person name="Brandl J."/>
            <person name="Frisvad J.C."/>
            <person name="Nielsen K.F."/>
            <person name="Lyhne E.K."/>
            <person name="Kogle M.E."/>
            <person name="Kuo A."/>
            <person name="Riley R."/>
            <person name="Clum A."/>
            <person name="Nolan M."/>
            <person name="Lipzen A."/>
            <person name="Salamov A."/>
            <person name="Henrissat B."/>
            <person name="Wiebenga A."/>
            <person name="De vries R.P."/>
            <person name="Grigoriev I.V."/>
            <person name="Mortensen U.H."/>
            <person name="Andersen M.R."/>
            <person name="Baker S.E."/>
        </authorList>
    </citation>
    <scope>NUCLEOTIDE SEQUENCE [LARGE SCALE GENOMIC DNA]</scope>
    <source>
        <strain evidence="8 9">CBS 114.80</strain>
    </source>
</reference>
<feature type="transmembrane region" description="Helical" evidence="7">
    <location>
        <begin position="439"/>
        <end position="459"/>
    </location>
</feature>
<accession>A0A2V5J867</accession>
<evidence type="ECO:0000313" key="9">
    <source>
        <dbReference type="Proteomes" id="UP000248817"/>
    </source>
</evidence>
<evidence type="ECO:0008006" key="10">
    <source>
        <dbReference type="Google" id="ProtNLM"/>
    </source>
</evidence>
<sequence length="548" mass="60281">MSLHLEKSNQCNNDALEDKESSSAYSENDHQHLLHVADSLPPRVWIAASIAVFERFTYEGTQSIFQNYLQRSPSDSIPGALGLGESRATTVNLAFTVLVNILPLPISILVDGRLGRYLALQIFFVRLYALGSLTLFITSLPFMMRNGAAIPGFAVGAALIAIGLGGVLASLQPFIADQYTDPGGRIETRVNGRRVVVDRDLTVQYIYSVYYWMTNLGAMGALATAMMERYAGFWSSYLLALCSVLVCLVIVQAARGIFVHPPPQSSVLLQAAQCLWYACRSGFNLDACDPQTQLTMHQRVVPWDEGFIAELRSGLSAFKICMGWPLFWLCMSQASQQGISQAGTMQSHGIPNDVLKVSNPVAYILFGVLVQKILYPFLQRIGIMFKPVNRIALGFLIMSLAMAYFAVLQAAIYHARPCYDHPLACAASNSDHGQIPNQIHILIQLPTYIIIALAEVFCWPTGAEYIYTHSPKSMESVMQACYVGTLALGYGLGMALSPLAKDPYLVILWSIAAGLVFVCACVFWMAFRRLGQGSGNRQNRIDPSEFGH</sequence>
<dbReference type="Proteomes" id="UP000248817">
    <property type="component" value="Unassembled WGS sequence"/>
</dbReference>
<feature type="region of interest" description="Disordered" evidence="6">
    <location>
        <begin position="1"/>
        <end position="22"/>
    </location>
</feature>
<evidence type="ECO:0000256" key="2">
    <source>
        <dbReference type="ARBA" id="ARBA00005982"/>
    </source>
</evidence>
<keyword evidence="3 7" id="KW-0812">Transmembrane</keyword>
<dbReference type="Pfam" id="PF00854">
    <property type="entry name" value="PTR2"/>
    <property type="match status" value="1"/>
</dbReference>
<feature type="transmembrane region" description="Helical" evidence="7">
    <location>
        <begin position="237"/>
        <end position="258"/>
    </location>
</feature>
<gene>
    <name evidence="8" type="ORF">BP00DRAFT_467025</name>
</gene>
<feature type="transmembrane region" description="Helical" evidence="7">
    <location>
        <begin position="506"/>
        <end position="527"/>
    </location>
</feature>
<evidence type="ECO:0000256" key="4">
    <source>
        <dbReference type="ARBA" id="ARBA00022989"/>
    </source>
</evidence>
<protein>
    <recommendedName>
        <fullName evidence="10">Oligopeptide transporter</fullName>
    </recommendedName>
</protein>
<keyword evidence="9" id="KW-1185">Reference proteome</keyword>
<evidence type="ECO:0000256" key="7">
    <source>
        <dbReference type="SAM" id="Phobius"/>
    </source>
</evidence>